<dbReference type="Proteomes" id="UP000183223">
    <property type="component" value="Unassembled WGS sequence"/>
</dbReference>
<keyword evidence="8" id="KW-0964">Secreted</keyword>
<evidence type="ECO:0000259" key="12">
    <source>
        <dbReference type="Pfam" id="PF16485"/>
    </source>
</evidence>
<evidence type="ECO:0000259" key="10">
    <source>
        <dbReference type="Pfam" id="PF01447"/>
    </source>
</evidence>
<dbReference type="InterPro" id="IPR013856">
    <property type="entry name" value="Peptidase_M4_domain"/>
</dbReference>
<keyword evidence="6 8" id="KW-0482">Metalloprotease</keyword>
<dbReference type="InterPro" id="IPR001570">
    <property type="entry name" value="Peptidase_M4_C_domain"/>
</dbReference>
<evidence type="ECO:0000256" key="2">
    <source>
        <dbReference type="ARBA" id="ARBA00022670"/>
    </source>
</evidence>
<evidence type="ECO:0000256" key="7">
    <source>
        <dbReference type="PIRSR" id="PIRSR623612-1"/>
    </source>
</evidence>
<dbReference type="PANTHER" id="PTHR43579">
    <property type="match status" value="1"/>
</dbReference>
<evidence type="ECO:0000256" key="9">
    <source>
        <dbReference type="SAM" id="MobiDB-lite"/>
    </source>
</evidence>
<evidence type="ECO:0000313" key="14">
    <source>
        <dbReference type="Proteomes" id="UP000183223"/>
    </source>
</evidence>
<dbReference type="GO" id="GO:0004222">
    <property type="term" value="F:metalloendopeptidase activity"/>
    <property type="evidence" value="ECO:0007669"/>
    <property type="project" value="UniProtKB-UniRule"/>
</dbReference>
<dbReference type="GO" id="GO:0046872">
    <property type="term" value="F:metal ion binding"/>
    <property type="evidence" value="ECO:0007669"/>
    <property type="project" value="UniProtKB-UniRule"/>
</dbReference>
<feature type="compositionally biased region" description="Basic and acidic residues" evidence="9">
    <location>
        <begin position="67"/>
        <end position="94"/>
    </location>
</feature>
<dbReference type="GO" id="GO:0006508">
    <property type="term" value="P:proteolysis"/>
    <property type="evidence" value="ECO:0007669"/>
    <property type="project" value="UniProtKB-KW"/>
</dbReference>
<comment type="subcellular location">
    <subcellularLocation>
        <location evidence="8">Secreted</location>
    </subcellularLocation>
</comment>
<dbReference type="Pfam" id="PF02868">
    <property type="entry name" value="Peptidase_M4_C"/>
    <property type="match status" value="1"/>
</dbReference>
<dbReference type="AlphaFoldDB" id="A0A1G5R5Q1"/>
<dbReference type="GO" id="GO:0005576">
    <property type="term" value="C:extracellular region"/>
    <property type="evidence" value="ECO:0007669"/>
    <property type="project" value="UniProtKB-SubCell"/>
</dbReference>
<dbReference type="InterPro" id="IPR032475">
    <property type="entry name" value="Protealysin_N_PP"/>
</dbReference>
<evidence type="ECO:0000256" key="6">
    <source>
        <dbReference type="ARBA" id="ARBA00023049"/>
    </source>
</evidence>
<dbReference type="Gene3D" id="1.10.390.10">
    <property type="entry name" value="Neutral Protease Domain 2"/>
    <property type="match status" value="1"/>
</dbReference>
<keyword evidence="14" id="KW-1185">Reference proteome</keyword>
<keyword evidence="5 8" id="KW-0862">Zinc</keyword>
<feature type="domain" description="Peptidase M4 C-terminal" evidence="11">
    <location>
        <begin position="178"/>
        <end position="347"/>
    </location>
</feature>
<feature type="active site" evidence="7">
    <location>
        <position position="168"/>
    </location>
</feature>
<dbReference type="EMBL" id="FMWJ01000014">
    <property type="protein sequence ID" value="SCZ68639.1"/>
    <property type="molecule type" value="Genomic_DNA"/>
</dbReference>
<evidence type="ECO:0000259" key="11">
    <source>
        <dbReference type="Pfam" id="PF02868"/>
    </source>
</evidence>
<dbReference type="EC" id="3.4.24.-" evidence="8"/>
<dbReference type="InterPro" id="IPR027268">
    <property type="entry name" value="Peptidase_M4/M1_CTD_sf"/>
</dbReference>
<feature type="active site" description="Proton donor" evidence="7">
    <location>
        <position position="271"/>
    </location>
</feature>
<dbReference type="Gene3D" id="3.10.170.10">
    <property type="match status" value="1"/>
</dbReference>
<comment type="similarity">
    <text evidence="1 8">Belongs to the peptidase M4 family.</text>
</comment>
<feature type="region of interest" description="Disordered" evidence="9">
    <location>
        <begin position="351"/>
        <end position="415"/>
    </location>
</feature>
<evidence type="ECO:0000256" key="4">
    <source>
        <dbReference type="ARBA" id="ARBA00022801"/>
    </source>
</evidence>
<evidence type="ECO:0000256" key="3">
    <source>
        <dbReference type="ARBA" id="ARBA00022723"/>
    </source>
</evidence>
<dbReference type="SUPFAM" id="SSF55486">
    <property type="entry name" value="Metalloproteases ('zincins'), catalytic domain"/>
    <property type="match status" value="1"/>
</dbReference>
<dbReference type="PRINTS" id="PR00730">
    <property type="entry name" value="THERMOLYSIN"/>
</dbReference>
<organism evidence="13 14">
    <name type="scientific">Photorhabdus luminescens</name>
    <name type="common">Xenorhabdus luminescens</name>
    <dbReference type="NCBI Taxonomy" id="29488"/>
    <lineage>
        <taxon>Bacteria</taxon>
        <taxon>Pseudomonadati</taxon>
        <taxon>Pseudomonadota</taxon>
        <taxon>Gammaproteobacteria</taxon>
        <taxon>Enterobacterales</taxon>
        <taxon>Morganellaceae</taxon>
        <taxon>Photorhabdus</taxon>
    </lineage>
</organism>
<reference evidence="14" key="1">
    <citation type="submission" date="2016-10" db="EMBL/GenBank/DDBJ databases">
        <authorList>
            <person name="Varghese N."/>
            <person name="Submissions S."/>
        </authorList>
    </citation>
    <scope>NUCLEOTIDE SEQUENCE [LARGE SCALE GENOMIC DNA]</scope>
    <source>
        <strain evidence="14">ATCC 29999</strain>
    </source>
</reference>
<feature type="region of interest" description="Disordered" evidence="9">
    <location>
        <begin position="47"/>
        <end position="94"/>
    </location>
</feature>
<accession>A0A1G5R5Q1</accession>
<sequence>MQIQNNNYRGVIPPYILQNIYNNDNEKKKVLMTLNHTQSLMLDNVIRESSDDSGDDDKVTNTTIHRSIHDAENKRKLPGKLVRDEGDPDNGDKSVDNAYRYLEATYNFYKEVFNRNSLDDKGMKLIASVHYGEEYMNAFWGNGQMVFGDGDGKTFNDFTTSIDVIGHELSHGVIEKTADLVYFFQSGALNESIADVFGSLVKQHYLKQKADEADWIIGSGLLGKDIKGVGIRSMKNPGSAYDDEALGKDPQPGHMDNYKDLPIYRDNGGVHINSGIPNKAFYNLATKLGGYSWEKAGKIWYNTLLDKDLARDANFVSFAKLTIKHARELFDEDVEKATIDSWTEVGVKVKEDKDDKGGDKDDKGGDKGDKGGDKGDKGGDKGDKGGDKDDKGGDKEDKGGDKGDKGGDKEEKGGE</sequence>
<dbReference type="PANTHER" id="PTHR43579:SF1">
    <property type="entry name" value="NEUTRAL METALLOPROTEINASE"/>
    <property type="match status" value="1"/>
</dbReference>
<keyword evidence="4 8" id="KW-0378">Hydrolase</keyword>
<gene>
    <name evidence="13" type="ORF">SAMN02982990_03018</name>
</gene>
<dbReference type="Pfam" id="PF01447">
    <property type="entry name" value="Peptidase_M4"/>
    <property type="match status" value="1"/>
</dbReference>
<feature type="domain" description="Peptidase M4" evidence="10">
    <location>
        <begin position="66"/>
        <end position="175"/>
    </location>
</feature>
<evidence type="ECO:0000256" key="1">
    <source>
        <dbReference type="ARBA" id="ARBA00009388"/>
    </source>
</evidence>
<feature type="domain" description="Protealysin N-terminal propeptide" evidence="12">
    <location>
        <begin position="9"/>
        <end position="48"/>
    </location>
</feature>
<keyword evidence="2 8" id="KW-0645">Protease</keyword>
<keyword evidence="3" id="KW-0479">Metal-binding</keyword>
<proteinExistence type="inferred from homology"/>
<comment type="cofactor">
    <cofactor evidence="8">
        <name>Zn(2+)</name>
        <dbReference type="ChEBI" id="CHEBI:29105"/>
    </cofactor>
</comment>
<dbReference type="Pfam" id="PF16485">
    <property type="entry name" value="PLN_propep"/>
    <property type="match status" value="1"/>
</dbReference>
<name>A0A1G5R5Q1_PHOLU</name>
<comment type="function">
    <text evidence="8">Extracellular zinc metalloprotease.</text>
</comment>
<evidence type="ECO:0000256" key="5">
    <source>
        <dbReference type="ARBA" id="ARBA00022833"/>
    </source>
</evidence>
<dbReference type="InterPro" id="IPR023612">
    <property type="entry name" value="Peptidase_M4"/>
</dbReference>
<evidence type="ECO:0000256" key="8">
    <source>
        <dbReference type="RuleBase" id="RU366073"/>
    </source>
</evidence>
<dbReference type="InterPro" id="IPR052759">
    <property type="entry name" value="Metalloprotease_M4"/>
</dbReference>
<dbReference type="CDD" id="cd09597">
    <property type="entry name" value="M4_TLP"/>
    <property type="match status" value="1"/>
</dbReference>
<protein>
    <recommendedName>
        <fullName evidence="8">Neutral metalloproteinase</fullName>
        <ecNumber evidence="8">3.4.24.-</ecNumber>
    </recommendedName>
</protein>
<evidence type="ECO:0000313" key="13">
    <source>
        <dbReference type="EMBL" id="SCZ68639.1"/>
    </source>
</evidence>